<protein>
    <submittedName>
        <fullName evidence="2">Extracellular solute-binding protein</fullName>
    </submittedName>
</protein>
<dbReference type="GO" id="GO:0015689">
    <property type="term" value="P:molybdate ion transport"/>
    <property type="evidence" value="ECO:0007669"/>
    <property type="project" value="TreeGrafter"/>
</dbReference>
<dbReference type="Pfam" id="PF13531">
    <property type="entry name" value="SBP_bac_11"/>
    <property type="match status" value="1"/>
</dbReference>
<keyword evidence="3" id="KW-1185">Reference proteome</keyword>
<dbReference type="GO" id="GO:0030973">
    <property type="term" value="F:molybdate ion binding"/>
    <property type="evidence" value="ECO:0007669"/>
    <property type="project" value="TreeGrafter"/>
</dbReference>
<comment type="similarity">
    <text evidence="1">Belongs to the bacterial solute-binding protein 1 family. WtpA subfamily.</text>
</comment>
<dbReference type="Gene3D" id="3.40.190.10">
    <property type="entry name" value="Periplasmic binding protein-like II"/>
    <property type="match status" value="2"/>
</dbReference>
<comment type="caution">
    <text evidence="2">The sequence shown here is derived from an EMBL/GenBank/DDBJ whole genome shotgun (WGS) entry which is preliminary data.</text>
</comment>
<gene>
    <name evidence="2" type="ORF">ACELLULO517_19420</name>
</gene>
<dbReference type="PANTHER" id="PTHR30632:SF16">
    <property type="entry name" value="MOLYBDATE_TUNGSTATE-BINDING PROTEIN WTPA"/>
    <property type="match status" value="1"/>
</dbReference>
<proteinExistence type="inferred from homology"/>
<dbReference type="AlphaFoldDB" id="A0A963Z447"/>
<dbReference type="RefSeq" id="WP_227309082.1">
    <property type="nucleotide sequence ID" value="NZ_JAESVA010000007.1"/>
</dbReference>
<evidence type="ECO:0000313" key="2">
    <source>
        <dbReference type="EMBL" id="MCB8882427.1"/>
    </source>
</evidence>
<dbReference type="Proteomes" id="UP000721844">
    <property type="component" value="Unassembled WGS sequence"/>
</dbReference>
<dbReference type="CDD" id="cd13540">
    <property type="entry name" value="PBP2_ModA_WtpA"/>
    <property type="match status" value="1"/>
</dbReference>
<name>A0A963Z447_9PROT</name>
<dbReference type="SUPFAM" id="SSF53850">
    <property type="entry name" value="Periplasmic binding protein-like II"/>
    <property type="match status" value="1"/>
</dbReference>
<evidence type="ECO:0000313" key="3">
    <source>
        <dbReference type="Proteomes" id="UP000721844"/>
    </source>
</evidence>
<dbReference type="EMBL" id="JAESVA010000007">
    <property type="protein sequence ID" value="MCB8882427.1"/>
    <property type="molecule type" value="Genomic_DNA"/>
</dbReference>
<reference evidence="2 3" key="1">
    <citation type="journal article" date="2021" name="Microorganisms">
        <title>Acidisoma silvae sp. nov. and Acidisomacellulosilytica sp. nov., Two Acidophilic Bacteria Isolated from Decaying Wood, Hydrolyzing Cellulose and Producing Poly-3-hydroxybutyrate.</title>
        <authorList>
            <person name="Mieszkin S."/>
            <person name="Pouder E."/>
            <person name="Uroz S."/>
            <person name="Simon-Colin C."/>
            <person name="Alain K."/>
        </authorList>
    </citation>
    <scope>NUCLEOTIDE SEQUENCE [LARGE SCALE GENOMIC DNA]</scope>
    <source>
        <strain evidence="2 3">HW T5.17</strain>
    </source>
</reference>
<accession>A0A963Z447</accession>
<organism evidence="2 3">
    <name type="scientific">Acidisoma cellulosilyticum</name>
    <dbReference type="NCBI Taxonomy" id="2802395"/>
    <lineage>
        <taxon>Bacteria</taxon>
        <taxon>Pseudomonadati</taxon>
        <taxon>Pseudomonadota</taxon>
        <taxon>Alphaproteobacteria</taxon>
        <taxon>Acetobacterales</taxon>
        <taxon>Acidocellaceae</taxon>
        <taxon>Acidisoma</taxon>
    </lineage>
</organism>
<evidence type="ECO:0000256" key="1">
    <source>
        <dbReference type="ARBA" id="ARBA00009438"/>
    </source>
</evidence>
<sequence>MQRRDVLLAGLSLTLLPVVARAGTGIGTVNVLYAGSMVNMMEHGVGPAFDKATGGSFRGYAGGSNKLANEIKGKLVPGDVFISASPKVNDSLMGAANGAWVDWYVGFAQSPLVIGYNPSSKFADALKTKPWYEVLQMPGIRIGRTDPKLDPKGKLTVDLLKKAETVYKLPGLSEKVLGAAENPAQVLPEETLVGRLQSGQMDAAFFYSTETTDLKIPFVTLPKETALSAHYTATVLNGAPHADAGVAFLAFLLGDEGSAIMRAHGLGLTAIKVTGDAAKVPPAILALAKSGQ</sequence>
<dbReference type="PANTHER" id="PTHR30632">
    <property type="entry name" value="MOLYBDATE-BINDING PERIPLASMIC PROTEIN"/>
    <property type="match status" value="1"/>
</dbReference>
<dbReference type="InterPro" id="IPR050682">
    <property type="entry name" value="ModA/WtpA"/>
</dbReference>